<dbReference type="InterPro" id="IPR049942">
    <property type="entry name" value="DML1/Misato"/>
</dbReference>
<dbReference type="OrthoDB" id="271881at2759"/>
<dbReference type="HOGENOM" id="CLU_022511_2_0_1"/>
<dbReference type="GO" id="GO:0005739">
    <property type="term" value="C:mitochondrion"/>
    <property type="evidence" value="ECO:0007669"/>
    <property type="project" value="UniProtKB-SubCell"/>
</dbReference>
<dbReference type="Pfam" id="PF14881">
    <property type="entry name" value="Tubulin_3"/>
    <property type="match status" value="1"/>
</dbReference>
<dbReference type="InterPro" id="IPR029209">
    <property type="entry name" value="DML1/Misato_tubulin"/>
</dbReference>
<evidence type="ECO:0000256" key="1">
    <source>
        <dbReference type="ARBA" id="ARBA00003757"/>
    </source>
</evidence>
<proteinExistence type="inferred from homology"/>
<dbReference type="AlphaFoldDB" id="A0A0D1YSS9"/>
<dbReference type="InterPro" id="IPR036525">
    <property type="entry name" value="Tubulin/FtsZ_GTPase_sf"/>
</dbReference>
<reference evidence="9 10" key="1">
    <citation type="submission" date="2015-01" db="EMBL/GenBank/DDBJ databases">
        <title>The Genome Sequence of Exophiala spinifera CBS89968.</title>
        <authorList>
            <consortium name="The Broad Institute Genomics Platform"/>
            <person name="Cuomo C."/>
            <person name="de Hoog S."/>
            <person name="Gorbushina A."/>
            <person name="Stielow B."/>
            <person name="Teixiera M."/>
            <person name="Abouelleil A."/>
            <person name="Chapman S.B."/>
            <person name="Priest M."/>
            <person name="Young S.K."/>
            <person name="Wortman J."/>
            <person name="Nusbaum C."/>
            <person name="Birren B."/>
        </authorList>
    </citation>
    <scope>NUCLEOTIDE SEQUENCE [LARGE SCALE GENOMIC DNA]</scope>
    <source>
        <strain evidence="9 10">CBS 89968</strain>
    </source>
</reference>
<name>A0A0D1YSS9_9EURO</name>
<evidence type="ECO:0000256" key="3">
    <source>
        <dbReference type="ARBA" id="ARBA00008507"/>
    </source>
</evidence>
<comment type="similarity">
    <text evidence="3">Belongs to the misato family.</text>
</comment>
<dbReference type="PANTHER" id="PTHR13391:SF0">
    <property type="entry name" value="PROTEIN MISATO HOMOLOG 1"/>
    <property type="match status" value="1"/>
</dbReference>
<organism evidence="9 10">
    <name type="scientific">Exophiala spinifera</name>
    <dbReference type="NCBI Taxonomy" id="91928"/>
    <lineage>
        <taxon>Eukaryota</taxon>
        <taxon>Fungi</taxon>
        <taxon>Dikarya</taxon>
        <taxon>Ascomycota</taxon>
        <taxon>Pezizomycotina</taxon>
        <taxon>Eurotiomycetes</taxon>
        <taxon>Chaetothyriomycetidae</taxon>
        <taxon>Chaetothyriales</taxon>
        <taxon>Herpotrichiellaceae</taxon>
        <taxon>Exophiala</taxon>
    </lineage>
</organism>
<evidence type="ECO:0000256" key="5">
    <source>
        <dbReference type="ARBA" id="ARBA00022030"/>
    </source>
</evidence>
<protein>
    <recommendedName>
        <fullName evidence="4">Protein DML1</fullName>
    </recommendedName>
    <alternativeName>
        <fullName evidence="5">Protein dml1</fullName>
    </alternativeName>
</protein>
<accession>A0A0D1YSS9</accession>
<evidence type="ECO:0000313" key="9">
    <source>
        <dbReference type="EMBL" id="KIW18331.1"/>
    </source>
</evidence>
<dbReference type="GO" id="GO:0007005">
    <property type="term" value="P:mitochondrion organization"/>
    <property type="evidence" value="ECO:0007669"/>
    <property type="project" value="InterPro"/>
</dbReference>
<dbReference type="RefSeq" id="XP_016238547.1">
    <property type="nucleotide sequence ID" value="XM_016376977.1"/>
</dbReference>
<evidence type="ECO:0000256" key="6">
    <source>
        <dbReference type="ARBA" id="ARBA00023128"/>
    </source>
</evidence>
<feature type="domain" description="Misato Segment II tubulin-like" evidence="7">
    <location>
        <begin position="38"/>
        <end position="148"/>
    </location>
</feature>
<evidence type="ECO:0000256" key="2">
    <source>
        <dbReference type="ARBA" id="ARBA00004173"/>
    </source>
</evidence>
<evidence type="ECO:0000259" key="8">
    <source>
        <dbReference type="Pfam" id="PF14881"/>
    </source>
</evidence>
<comment type="subcellular location">
    <subcellularLocation>
        <location evidence="2">Mitochondrion</location>
    </subcellularLocation>
</comment>
<dbReference type="Pfam" id="PF10644">
    <property type="entry name" value="Misat_Tub_SegII"/>
    <property type="match status" value="1"/>
</dbReference>
<dbReference type="Proteomes" id="UP000053328">
    <property type="component" value="Unassembled WGS sequence"/>
</dbReference>
<feature type="domain" description="DML1/Misato tubulin" evidence="8">
    <location>
        <begin position="155"/>
        <end position="337"/>
    </location>
</feature>
<dbReference type="GeneID" id="27329702"/>
<dbReference type="Gene3D" id="3.40.50.1440">
    <property type="entry name" value="Tubulin/FtsZ, GTPase domain"/>
    <property type="match status" value="1"/>
</dbReference>
<dbReference type="EMBL" id="KN847493">
    <property type="protein sequence ID" value="KIW18331.1"/>
    <property type="molecule type" value="Genomic_DNA"/>
</dbReference>
<comment type="function">
    <text evidence="1">Involved in the partitioning of the mitochondrial organelle and mitochondrial DNA (mtDNA) inheritance.</text>
</comment>
<dbReference type="InterPro" id="IPR019605">
    <property type="entry name" value="Misato_II_tubulin-like"/>
</dbReference>
<keyword evidence="6" id="KW-0496">Mitochondrion</keyword>
<dbReference type="STRING" id="91928.A0A0D1YSS9"/>
<gene>
    <name evidence="9" type="ORF">PV08_02619</name>
</gene>
<evidence type="ECO:0000259" key="7">
    <source>
        <dbReference type="Pfam" id="PF10644"/>
    </source>
</evidence>
<dbReference type="VEuPathDB" id="FungiDB:PV08_02619"/>
<evidence type="ECO:0000256" key="4">
    <source>
        <dbReference type="ARBA" id="ARBA00014097"/>
    </source>
</evidence>
<sequence>MVAKPKEPRVLDCAFYSLISTVAERQDYERGNQWRKMHEIVTLQLGQKSNYLAAHFWNAQESYFTYSENEQSVVDHDVHFRPGIGADGHETYTPRTVIYDLKGGFGTLRKFNALYELEDEPPSGLWEGMTATHREPTIQPSEYQRKLDLGLPTSQLHDADVRYWSDFNRVYYNPKSIVQLNEYELNSQILPFEKWEAGEDLFRSLDREFDLLDRDIRPFVEECDHMQGFQVLTGANDAWGGFAAKYLDALRDEFGKTSIWCWGIEDSTRVVRQKQLQRSCNAARSLRAIGQLASVYVRLAAPPSNLPAYVNPPSASDWVTTALLCAGFESVTIPTRLRPDASKRGSLSLLEDALNTSDGQNLFELQAKVNHAMAGTNGQMHGAIQASNGRMPADRNEAHDWHPQLTHFDLEYLPRPQNSIVSDQNHIFAQVECERGWAEHDSFSLSLDPEDRLRRRQNEESLLEIFQTGLRFPLLETFPSGLFETNRGYEDGLDMSAALICSSRMKNHVLELRNTTSRLMPLEDREAIYSDLSQLAQHYSFGWDDGSDTGEDD</sequence>
<keyword evidence="10" id="KW-1185">Reference proteome</keyword>
<evidence type="ECO:0000313" key="10">
    <source>
        <dbReference type="Proteomes" id="UP000053328"/>
    </source>
</evidence>
<dbReference type="SUPFAM" id="SSF52490">
    <property type="entry name" value="Tubulin nucleotide-binding domain-like"/>
    <property type="match status" value="1"/>
</dbReference>
<dbReference type="PANTHER" id="PTHR13391">
    <property type="entry name" value="MITOCHONDRIAL DISTRIBUTION REGULATOR MISATO"/>
    <property type="match status" value="1"/>
</dbReference>